<dbReference type="InterPro" id="IPR007527">
    <property type="entry name" value="Znf_SWIM"/>
</dbReference>
<protein>
    <recommendedName>
        <fullName evidence="2">SWIM-type domain-containing protein</fullName>
    </recommendedName>
</protein>
<dbReference type="AlphaFoldDB" id="A0AAD9UYS5"/>
<keyword evidence="4" id="KW-1185">Reference proteome</keyword>
<evidence type="ECO:0000313" key="3">
    <source>
        <dbReference type="EMBL" id="KAK2554928.1"/>
    </source>
</evidence>
<dbReference type="PANTHER" id="PTHR47526">
    <property type="entry name" value="ATP-DEPENDENT DNA HELICASE"/>
    <property type="match status" value="1"/>
</dbReference>
<keyword evidence="1" id="KW-0862">Zinc</keyword>
<dbReference type="InterPro" id="IPR011335">
    <property type="entry name" value="Restrct_endonuc-II-like"/>
</dbReference>
<reference evidence="3" key="2">
    <citation type="journal article" date="2023" name="Science">
        <title>Genomic signatures of disease resistance in endangered staghorn corals.</title>
        <authorList>
            <person name="Vollmer S.V."/>
            <person name="Selwyn J.D."/>
            <person name="Despard B.A."/>
            <person name="Roesel C.L."/>
        </authorList>
    </citation>
    <scope>NUCLEOTIDE SEQUENCE</scope>
    <source>
        <strain evidence="3">K2</strain>
    </source>
</reference>
<dbReference type="InterPro" id="IPR019080">
    <property type="entry name" value="YqaJ_viral_recombinase"/>
</dbReference>
<evidence type="ECO:0000256" key="1">
    <source>
        <dbReference type="PROSITE-ProRule" id="PRU00325"/>
    </source>
</evidence>
<dbReference type="PANTHER" id="PTHR47526:SF3">
    <property type="entry name" value="PHD-TYPE DOMAIN-CONTAINING PROTEIN"/>
    <property type="match status" value="1"/>
</dbReference>
<evidence type="ECO:0000259" key="2">
    <source>
        <dbReference type="PROSITE" id="PS50966"/>
    </source>
</evidence>
<name>A0AAD9UYS5_ACRCE</name>
<dbReference type="GO" id="GO:0008270">
    <property type="term" value="F:zinc ion binding"/>
    <property type="evidence" value="ECO:0007669"/>
    <property type="project" value="UniProtKB-KW"/>
</dbReference>
<gene>
    <name evidence="3" type="ORF">P5673_023614</name>
</gene>
<proteinExistence type="predicted"/>
<comment type="caution">
    <text evidence="3">The sequence shown here is derived from an EMBL/GenBank/DDBJ whole genome shotgun (WGS) entry which is preliminary data.</text>
</comment>
<dbReference type="PROSITE" id="PS50966">
    <property type="entry name" value="ZF_SWIM"/>
    <property type="match status" value="1"/>
</dbReference>
<dbReference type="GO" id="GO:0006281">
    <property type="term" value="P:DNA repair"/>
    <property type="evidence" value="ECO:0007669"/>
    <property type="project" value="UniProtKB-ARBA"/>
</dbReference>
<sequence length="679" mass="76000">MLAGSCPLPAALGEPDSGKSTACKLASATTGGCRKNFFASVTEKVTGKVASQTTMGFVIDDPTRPQDVGEAAEKFLNDGSNINCRTDWSPKCCPFFSINNHVLDWLSKPERKMQELTTAVSEEEVINFFINIIVPHVMRFQKPALHANNVVATSSSQSSSQGKENFMSRLVNKLESVVENSPTEQAKYASHNTSTRSFSLQSCAQCIMGLVRGKDNWLCESDGLTSWPPIFLSDITVFLMKEHPGKDVDLHQRVLNEYKEGKAFRLFDSGFLKEVEYNGVSVDSDYCFMKARCTHSMSINDVPHTSWVCAAKKSGEIASAYCTCVAGMSSSCIHVTALLFRVEAANRNGLTNPACTSRECSWNVPQQSSKVKPTRICDINWTASKLNKEPTRPTVDIRRSLFQAHTERVQLSDEQKRKHAYDGLKDVLPESSFVIMAKAEFGSEELEEVIVEMAEDPVLADITQKQLSTADIEAIEKATIGQSGNENWKLYRKGKITASNFHCVYTRVYTLKTRGEDATKLVETLQGLNVPSENVTALKYGRNMEHMAKQKFVKMFEKKHKAAQCRECGLFIDEQHQFLGATPDLLLECACCGKGVLEIKCPYSIVNDIPLAENLPYLEMSGGSERLKENHAYFDQIQGQMAITKRNWCYFYVYTQKGQYIEKIDFNQAYWEKIKSNLV</sequence>
<dbReference type="EMBL" id="JARQWQ010000066">
    <property type="protein sequence ID" value="KAK2554928.1"/>
    <property type="molecule type" value="Genomic_DNA"/>
</dbReference>
<keyword evidence="1" id="KW-0479">Metal-binding</keyword>
<accession>A0AAD9UYS5</accession>
<organism evidence="3 4">
    <name type="scientific">Acropora cervicornis</name>
    <name type="common">Staghorn coral</name>
    <dbReference type="NCBI Taxonomy" id="6130"/>
    <lineage>
        <taxon>Eukaryota</taxon>
        <taxon>Metazoa</taxon>
        <taxon>Cnidaria</taxon>
        <taxon>Anthozoa</taxon>
        <taxon>Hexacorallia</taxon>
        <taxon>Scleractinia</taxon>
        <taxon>Astrocoeniina</taxon>
        <taxon>Acroporidae</taxon>
        <taxon>Acropora</taxon>
    </lineage>
</organism>
<dbReference type="Pfam" id="PF09588">
    <property type="entry name" value="YqaJ"/>
    <property type="match status" value="1"/>
</dbReference>
<reference evidence="3" key="1">
    <citation type="journal article" date="2023" name="G3 (Bethesda)">
        <title>Whole genome assembly and annotation of the endangered Caribbean coral Acropora cervicornis.</title>
        <authorList>
            <person name="Selwyn J.D."/>
            <person name="Vollmer S.V."/>
        </authorList>
    </citation>
    <scope>NUCLEOTIDE SEQUENCE</scope>
    <source>
        <strain evidence="3">K2</strain>
    </source>
</reference>
<dbReference type="InterPro" id="IPR011604">
    <property type="entry name" value="PDDEXK-like_dom_sf"/>
</dbReference>
<keyword evidence="1" id="KW-0863">Zinc-finger</keyword>
<evidence type="ECO:0000313" key="4">
    <source>
        <dbReference type="Proteomes" id="UP001249851"/>
    </source>
</evidence>
<dbReference type="CDD" id="cd22343">
    <property type="entry name" value="PDDEXK_lambda_exonuclease-like"/>
    <property type="match status" value="1"/>
</dbReference>
<feature type="domain" description="SWIM-type" evidence="2">
    <location>
        <begin position="307"/>
        <end position="343"/>
    </location>
</feature>
<dbReference type="SUPFAM" id="SSF52980">
    <property type="entry name" value="Restriction endonuclease-like"/>
    <property type="match status" value="1"/>
</dbReference>
<dbReference type="Proteomes" id="UP001249851">
    <property type="component" value="Unassembled WGS sequence"/>
</dbReference>
<dbReference type="Gene3D" id="3.90.320.10">
    <property type="match status" value="1"/>
</dbReference>